<dbReference type="PIRSF" id="PIRSF016262">
    <property type="entry name" value="LPLase"/>
    <property type="match status" value="1"/>
</dbReference>
<dbReference type="PROSITE" id="PS51733">
    <property type="entry name" value="BPL_LPL_CATALYTIC"/>
    <property type="match status" value="1"/>
</dbReference>
<comment type="subcellular location">
    <subcellularLocation>
        <location evidence="5">Cytoplasm</location>
    </subcellularLocation>
</comment>
<feature type="domain" description="BPL/LPL catalytic" evidence="10">
    <location>
        <begin position="31"/>
        <end position="219"/>
    </location>
</feature>
<dbReference type="InterPro" id="IPR004143">
    <property type="entry name" value="BPL_LPL_catalytic"/>
</dbReference>
<dbReference type="PANTHER" id="PTHR10993">
    <property type="entry name" value="OCTANOYLTRANSFERASE"/>
    <property type="match status" value="1"/>
</dbReference>
<feature type="binding site" evidence="5 8">
    <location>
        <begin position="69"/>
        <end position="76"/>
    </location>
    <ligand>
        <name>substrate</name>
    </ligand>
</feature>
<evidence type="ECO:0000256" key="1">
    <source>
        <dbReference type="ARBA" id="ARBA00004821"/>
    </source>
</evidence>
<feature type="active site" description="Acyl-thioester intermediate" evidence="5 7">
    <location>
        <position position="184"/>
    </location>
</feature>
<evidence type="ECO:0000256" key="8">
    <source>
        <dbReference type="PIRSR" id="PIRSR016262-2"/>
    </source>
</evidence>
<dbReference type="UniPathway" id="UPA00538">
    <property type="reaction ID" value="UER00592"/>
</dbReference>
<comment type="function">
    <text evidence="4 5 6">Catalyzes the transfer of endogenously produced octanoic acid from octanoyl-acyl-carrier-protein onto the lipoyl domains of lipoate-dependent enzymes. Lipoyl-ACP can also act as a substrate although octanoyl-ACP is likely to be the physiological substrate.</text>
</comment>
<evidence type="ECO:0000256" key="3">
    <source>
        <dbReference type="ARBA" id="ARBA00023315"/>
    </source>
</evidence>
<comment type="similarity">
    <text evidence="5 6">Belongs to the LipB family.</text>
</comment>
<protein>
    <recommendedName>
        <fullName evidence="5 6">Octanoyltransferase</fullName>
        <ecNumber evidence="5 6">2.3.1.181</ecNumber>
    </recommendedName>
    <alternativeName>
        <fullName evidence="5">Lipoate-protein ligase B</fullName>
    </alternativeName>
    <alternativeName>
        <fullName evidence="5">Lipoyl/octanoyl transferase</fullName>
    </alternativeName>
    <alternativeName>
        <fullName evidence="5">Octanoyl-[acyl-carrier-protein]-protein N-octanoyltransferase</fullName>
    </alternativeName>
</protein>
<evidence type="ECO:0000256" key="2">
    <source>
        <dbReference type="ARBA" id="ARBA00022679"/>
    </source>
</evidence>
<dbReference type="CDD" id="cd16444">
    <property type="entry name" value="LipB"/>
    <property type="match status" value="1"/>
</dbReference>
<dbReference type="GO" id="GO:0005737">
    <property type="term" value="C:cytoplasm"/>
    <property type="evidence" value="ECO:0007669"/>
    <property type="project" value="UniProtKB-SubCell"/>
</dbReference>
<evidence type="ECO:0000256" key="7">
    <source>
        <dbReference type="PIRSR" id="PIRSR016262-1"/>
    </source>
</evidence>
<dbReference type="Pfam" id="PF21948">
    <property type="entry name" value="LplA-B_cat"/>
    <property type="match status" value="1"/>
</dbReference>
<dbReference type="HAMAP" id="MF_00013">
    <property type="entry name" value="LipB"/>
    <property type="match status" value="1"/>
</dbReference>
<feature type="binding site" evidence="5 8">
    <location>
        <begin position="166"/>
        <end position="168"/>
    </location>
    <ligand>
        <name>substrate</name>
    </ligand>
</feature>
<dbReference type="AlphaFoldDB" id="A0A1Z3NBA7"/>
<keyword evidence="3 5" id="KW-0012">Acyltransferase</keyword>
<accession>A0A1Z3NBA7</accession>
<dbReference type="InterPro" id="IPR020605">
    <property type="entry name" value="Octanoyltransferase_CS"/>
</dbReference>
<feature type="binding site" evidence="5 8">
    <location>
        <begin position="153"/>
        <end position="155"/>
    </location>
    <ligand>
        <name>substrate</name>
    </ligand>
</feature>
<dbReference type="PROSITE" id="PS01313">
    <property type="entry name" value="LIPB"/>
    <property type="match status" value="1"/>
</dbReference>
<dbReference type="GO" id="GO:0033819">
    <property type="term" value="F:lipoyl(octanoyl) transferase activity"/>
    <property type="evidence" value="ECO:0007669"/>
    <property type="project" value="UniProtKB-EC"/>
</dbReference>
<feature type="site" description="Lowers pKa of active site Cys" evidence="5 9">
    <location>
        <position position="150"/>
    </location>
</feature>
<evidence type="ECO:0000256" key="4">
    <source>
        <dbReference type="ARBA" id="ARBA00024732"/>
    </source>
</evidence>
<evidence type="ECO:0000259" key="10">
    <source>
        <dbReference type="PROSITE" id="PS51733"/>
    </source>
</evidence>
<comment type="miscellaneous">
    <text evidence="5">In the reaction, the free carboxyl group of octanoic acid is attached via an amide linkage to the epsilon-amino group of a specific lysine residue of lipoyl domains of lipoate-dependent enzymes.</text>
</comment>
<dbReference type="InterPro" id="IPR000544">
    <property type="entry name" value="Octanoyltransferase"/>
</dbReference>
<dbReference type="Proteomes" id="UP000197003">
    <property type="component" value="Chromosome"/>
</dbReference>
<dbReference type="EC" id="2.3.1.181" evidence="5 6"/>
<dbReference type="InterPro" id="IPR045864">
    <property type="entry name" value="aa-tRNA-synth_II/BPL/LPL"/>
</dbReference>
<evidence type="ECO:0000313" key="12">
    <source>
        <dbReference type="Proteomes" id="UP000197003"/>
    </source>
</evidence>
<organism evidence="11 12">
    <name type="scientific">Bdellovibrio bacteriovorus</name>
    <dbReference type="NCBI Taxonomy" id="959"/>
    <lineage>
        <taxon>Bacteria</taxon>
        <taxon>Pseudomonadati</taxon>
        <taxon>Bdellovibrionota</taxon>
        <taxon>Bdellovibrionia</taxon>
        <taxon>Bdellovibrionales</taxon>
        <taxon>Pseudobdellovibrionaceae</taxon>
        <taxon>Bdellovibrio</taxon>
    </lineage>
</organism>
<comment type="catalytic activity">
    <reaction evidence="5 6">
        <text>octanoyl-[ACP] + L-lysyl-[protein] = N(6)-octanoyl-L-lysyl-[protein] + holo-[ACP] + H(+)</text>
        <dbReference type="Rhea" id="RHEA:17665"/>
        <dbReference type="Rhea" id="RHEA-COMP:9636"/>
        <dbReference type="Rhea" id="RHEA-COMP:9685"/>
        <dbReference type="Rhea" id="RHEA-COMP:9752"/>
        <dbReference type="Rhea" id="RHEA-COMP:9928"/>
        <dbReference type="ChEBI" id="CHEBI:15378"/>
        <dbReference type="ChEBI" id="CHEBI:29969"/>
        <dbReference type="ChEBI" id="CHEBI:64479"/>
        <dbReference type="ChEBI" id="CHEBI:78463"/>
        <dbReference type="ChEBI" id="CHEBI:78809"/>
        <dbReference type="EC" id="2.3.1.181"/>
    </reaction>
</comment>
<evidence type="ECO:0000256" key="5">
    <source>
        <dbReference type="HAMAP-Rule" id="MF_00013"/>
    </source>
</evidence>
<dbReference type="PANTHER" id="PTHR10993:SF7">
    <property type="entry name" value="LIPOYLTRANSFERASE 2, MITOCHONDRIAL-RELATED"/>
    <property type="match status" value="1"/>
</dbReference>
<sequence>MADLIFQDWGLINYDEALKKQNDLVEKVHNEDLPGFLVFCTHPPVVTVGRATQAEDIFAWQGPLVEVTRGGRATYHGPSQLVIYPILNLSHTRKGRKDREINPYLKVFEDAIVDVLKTYGLNGIEGRSSAKQNLNRHDADDTGVWVQDHKIASVGVGVRKWVAFHGAAINLTFDEKAFQGLRPCGFPPEVMISLEQLLKAPVDVKEFKEKLKRRLLEVL</sequence>
<proteinExistence type="inferred from homology"/>
<keyword evidence="5" id="KW-0963">Cytoplasm</keyword>
<comment type="pathway">
    <text evidence="1 5 6">Protein modification; protein lipoylation via endogenous pathway; protein N(6)-(lipoyl)lysine from octanoyl-[acyl-carrier-protein]: step 1/2.</text>
</comment>
<dbReference type="RefSeq" id="WP_088566164.1">
    <property type="nucleotide sequence ID" value="NZ_CP020946.1"/>
</dbReference>
<reference evidence="11 12" key="1">
    <citation type="submission" date="2017-04" db="EMBL/GenBank/DDBJ databases">
        <title>Whole genome sequence of Bdellovibrio bacteriovorus strain SSB218315.</title>
        <authorList>
            <person name="Oyedara O."/>
            <person name="Rodriguez-Perez M.A."/>
        </authorList>
    </citation>
    <scope>NUCLEOTIDE SEQUENCE [LARGE SCALE GENOMIC DNA]</scope>
    <source>
        <strain evidence="11 12">SSB218315</strain>
    </source>
</reference>
<dbReference type="Gene3D" id="3.30.930.10">
    <property type="entry name" value="Bira Bifunctional Protein, Domain 2"/>
    <property type="match status" value="1"/>
</dbReference>
<dbReference type="EMBL" id="CP020946">
    <property type="protein sequence ID" value="ASD64715.1"/>
    <property type="molecule type" value="Genomic_DNA"/>
</dbReference>
<evidence type="ECO:0000313" key="11">
    <source>
        <dbReference type="EMBL" id="ASD64715.1"/>
    </source>
</evidence>
<dbReference type="SUPFAM" id="SSF55681">
    <property type="entry name" value="Class II aaRS and biotin synthetases"/>
    <property type="match status" value="1"/>
</dbReference>
<keyword evidence="2 5" id="KW-0808">Transferase</keyword>
<dbReference type="GO" id="GO:0009249">
    <property type="term" value="P:protein lipoylation"/>
    <property type="evidence" value="ECO:0007669"/>
    <property type="project" value="InterPro"/>
</dbReference>
<dbReference type="OrthoDB" id="9787061at2"/>
<dbReference type="NCBIfam" id="TIGR00214">
    <property type="entry name" value="lipB"/>
    <property type="match status" value="1"/>
</dbReference>
<gene>
    <name evidence="5" type="primary">lipB</name>
    <name evidence="11" type="ORF">B9G79_14645</name>
</gene>
<evidence type="ECO:0000256" key="6">
    <source>
        <dbReference type="PIRNR" id="PIRNR016262"/>
    </source>
</evidence>
<name>A0A1Z3NBA7_BDEBC</name>
<evidence type="ECO:0000256" key="9">
    <source>
        <dbReference type="PIRSR" id="PIRSR016262-3"/>
    </source>
</evidence>